<dbReference type="InterPro" id="IPR001000">
    <property type="entry name" value="GH10_dom"/>
</dbReference>
<keyword evidence="5" id="KW-1133">Transmembrane helix</keyword>
<keyword evidence="3" id="KW-0119">Carbohydrate metabolism</keyword>
<proteinExistence type="inferred from homology"/>
<dbReference type="InterPro" id="IPR008979">
    <property type="entry name" value="Galactose-bd-like_sf"/>
</dbReference>
<feature type="transmembrane region" description="Helical" evidence="5">
    <location>
        <begin position="174"/>
        <end position="193"/>
    </location>
</feature>
<dbReference type="SMART" id="SM00633">
    <property type="entry name" value="Glyco_10"/>
    <property type="match status" value="1"/>
</dbReference>
<evidence type="ECO:0000313" key="8">
    <source>
        <dbReference type="Proteomes" id="UP000188268"/>
    </source>
</evidence>
<feature type="transmembrane region" description="Helical" evidence="5">
    <location>
        <begin position="111"/>
        <end position="134"/>
    </location>
</feature>
<evidence type="ECO:0000256" key="5">
    <source>
        <dbReference type="SAM" id="Phobius"/>
    </source>
</evidence>
<keyword evidence="5" id="KW-0812">Transmembrane</keyword>
<evidence type="ECO:0000259" key="6">
    <source>
        <dbReference type="PROSITE" id="PS51760"/>
    </source>
</evidence>
<feature type="transmembrane region" description="Helical" evidence="5">
    <location>
        <begin position="364"/>
        <end position="386"/>
    </location>
</feature>
<dbReference type="CDD" id="cd17354">
    <property type="entry name" value="MFS_Mch1p_like"/>
    <property type="match status" value="1"/>
</dbReference>
<dbReference type="STRING" id="210143.A0A1R3HVT7"/>
<dbReference type="Proteomes" id="UP000188268">
    <property type="component" value="Unassembled WGS sequence"/>
</dbReference>
<dbReference type="InterPro" id="IPR044846">
    <property type="entry name" value="GH10"/>
</dbReference>
<protein>
    <submittedName>
        <fullName evidence="7">Glycoside hydrolase, family 10</fullName>
    </submittedName>
</protein>
<dbReference type="GO" id="GO:0000272">
    <property type="term" value="P:polysaccharide catabolic process"/>
    <property type="evidence" value="ECO:0007669"/>
    <property type="project" value="UniProtKB-KW"/>
</dbReference>
<organism evidence="7 8">
    <name type="scientific">Corchorus capsularis</name>
    <name type="common">Jute</name>
    <dbReference type="NCBI Taxonomy" id="210143"/>
    <lineage>
        <taxon>Eukaryota</taxon>
        <taxon>Viridiplantae</taxon>
        <taxon>Streptophyta</taxon>
        <taxon>Embryophyta</taxon>
        <taxon>Tracheophyta</taxon>
        <taxon>Spermatophyta</taxon>
        <taxon>Magnoliopsida</taxon>
        <taxon>eudicotyledons</taxon>
        <taxon>Gunneridae</taxon>
        <taxon>Pentapetalae</taxon>
        <taxon>rosids</taxon>
        <taxon>malvids</taxon>
        <taxon>Malvales</taxon>
        <taxon>Malvaceae</taxon>
        <taxon>Grewioideae</taxon>
        <taxon>Apeibeae</taxon>
        <taxon>Corchorus</taxon>
    </lineage>
</organism>
<dbReference type="SUPFAM" id="SSF49785">
    <property type="entry name" value="Galactose-binding domain-like"/>
    <property type="match status" value="2"/>
</dbReference>
<dbReference type="OrthoDB" id="3055998at2759"/>
<dbReference type="PANTHER" id="PTHR31490:SF3">
    <property type="entry name" value="GLYCOSYL HYDROLASE FAMILY 10 PROTEIN"/>
    <property type="match status" value="1"/>
</dbReference>
<dbReference type="Pfam" id="PF23262">
    <property type="entry name" value="NFD4_C"/>
    <property type="match status" value="1"/>
</dbReference>
<feature type="transmembrane region" description="Helical" evidence="5">
    <location>
        <begin position="340"/>
        <end position="358"/>
    </location>
</feature>
<feature type="transmembrane region" description="Helical" evidence="5">
    <location>
        <begin position="465"/>
        <end position="490"/>
    </location>
</feature>
<accession>A0A1R3HVT7</accession>
<evidence type="ECO:0000313" key="7">
    <source>
        <dbReference type="EMBL" id="OMO74487.1"/>
    </source>
</evidence>
<dbReference type="EMBL" id="AWWV01011101">
    <property type="protein sequence ID" value="OMO74487.1"/>
    <property type="molecule type" value="Genomic_DNA"/>
</dbReference>
<name>A0A1R3HVT7_COCAP</name>
<comment type="caution">
    <text evidence="7">The sequence shown here is derived from an EMBL/GenBank/DDBJ whole genome shotgun (WGS) entry which is preliminary data.</text>
</comment>
<dbReference type="InterPro" id="IPR017853">
    <property type="entry name" value="GH"/>
</dbReference>
<dbReference type="Pfam" id="PF00331">
    <property type="entry name" value="Glyco_hydro_10"/>
    <property type="match status" value="3"/>
</dbReference>
<gene>
    <name evidence="7" type="ORF">CCACVL1_16678</name>
</gene>
<dbReference type="InterPro" id="IPR036259">
    <property type="entry name" value="MFS_trans_sf"/>
</dbReference>
<feature type="transmembrane region" description="Helical" evidence="5">
    <location>
        <begin position="238"/>
        <end position="263"/>
    </location>
</feature>
<dbReference type="Gramene" id="OMO74487">
    <property type="protein sequence ID" value="OMO74487"/>
    <property type="gene ID" value="CCACVL1_16678"/>
</dbReference>
<dbReference type="InterPro" id="IPR056555">
    <property type="entry name" value="NFD4_C"/>
</dbReference>
<feature type="transmembrane region" description="Helical" evidence="5">
    <location>
        <begin position="432"/>
        <end position="453"/>
    </location>
</feature>
<dbReference type="PANTHER" id="PTHR31490">
    <property type="entry name" value="GLYCOSYL HYDROLASE"/>
    <property type="match status" value="1"/>
</dbReference>
<sequence length="1745" mass="195746">MGVREVYSFSAWKWLGFVTAVWVQAISGNNYTFSNYSDAIKTLMNLTQVELNNLSVAKDVGKAFGLLAGLASDRLPTPIILLIGAIEGLIGYGVQWLVVSQKIQPLPYWQMSIFLCMGGNSTTWMNTAVLVTCIRNFRRNRGPVSGILKGYVGLSTAIFTDLCSALFANDPAKFLIMLAVVPFAVCLTAIFFLREIPQSTSVAVEREETRYFTIFNAVAVVVAVYLLAYDFIASKSQVFSLVFTIILLILLASPLAVPIYGFVKSWRLIGFEDDMERQVPLLKEENTATAEEKKDIVTEEAEVAAVAAAAAADELAIVEKSRPELGEEHTIPEALMSFDFWVLFVSFLCGVGTGMSVMNNMAQIGLSLGYADVSIFVSLTSIWGFFGRIGSGSASEYFLKKAGTPRPFWNAASQILMAVGFLLMALAMPGSLYIGSIVVGICYGVRLAVTVPLASELFGLKYYGLIYNILILNLPIGSFLFSGLLAGYLYDAEATPTPGGGPFYDFTAYTECKAQPEEPLYQGGILKDHQPVMRRGIIGETATGFYTPAFVLNNLTHGSFYCFSTWVRIQGANSALIRASLKTENRTYSCIGTVLAKNGCWSFLKGGFVLDSPSNLSILLFQNSFDKDIDIAIASASLQPFTDEEWKINQQYIINTQRKRAVIIHVSDHEGNKLQGAEISIDQVSKDFPFGSAIASTILGNLPYQNWFVERFNAAVFENELKWYATEPDQGKTNYTIADQMLEFVRAHQIVARGHNIFWEDPKYTPAWVRNLTGSELQSAVNSRIQSLMSKYKEQFIHWDVSNEMLHFDFYEQRLGHDATLHFYETAHKADPLATLFMNEFNVVETCSDVKSTVDSFVERINDLKEGGMYMDGIGLESHFTVPNLPLMRAVLDKLATLKLPIWLTEVDISKSVGKELQGVYLEQVLREGFSHPSVNGIMLWTALHPKGCYEMCLTDEHFNNLPAGNVVDSLLKEWQTGEIKARTDENINKKSTKVTSGSGSVPSPVVLAQFSNFKGSSPTVLAKKGCWSFLKGGFLLDSPSNLASLLFHFRGHTMFWENPTQAPAWVRNLTAPDQLQSAVISRIQSLMTKYKQQFIHWDVNNEMLHYEFYKQQLGPNATLHFFETAHNLDPLATLVMKEWQTGEIKAQTDEYDRNVFPLALEGKNMNQYSFIFGGFLIFFLLLTAMLRNPDGPSNWWRGRFKVQPVQVVQPIDQSERRETFGGGRLYDYTAYTECKAQPEEALYQGGILKHQRNNITGSYTPAFELKNLTQGSFYCFSSWVKIQGANSSLIRASLETENTTYDCVGTVLAKSGCWSFLKGGFLLDSPSNLSILLFQNSDYKDINISIASASLQPFTNEEWKFNQQYIINTQRKRAVTIHVSDKKGKKLQGAKITIDQVSKDFPFGSVITNTILGNLPYQNWFVERFNAAAFGNELKWNATEFHRGKTNYTLADQMLQFVRAHQIVARGHTIFWENPKFEPAWVRNLTGPELQSAVNFRIQSLLSKYKGQFIHWDVSNEMLHFDFYEQRLGPNATLHFYETAHKIDPLATLFMNEFNVISTCSDVKSTVDSYIERLKLVKLQGRYMTGIGLQSHFTVPNPPLMRAVLDKLATLGLPIWLTEVDISKSIGKELQGFYLEQVLREGFSHPSVNGIMLWTDFDPVKGCYQTCLTDENFNNLPAGDVVDNLLKEWKTGEIKSQSDEYGSYSFYGFLGEYKVTVSYGNRIAKSTFSVSGGSHETKHFNIQL</sequence>
<evidence type="ECO:0000256" key="4">
    <source>
        <dbReference type="ARBA" id="ARBA00023326"/>
    </source>
</evidence>
<feature type="transmembrane region" description="Helical" evidence="5">
    <location>
        <begin position="214"/>
        <end position="232"/>
    </location>
</feature>
<keyword evidence="8" id="KW-1185">Reference proteome</keyword>
<dbReference type="SUPFAM" id="SSF103473">
    <property type="entry name" value="MFS general substrate transporter"/>
    <property type="match status" value="1"/>
</dbReference>
<dbReference type="Gene3D" id="3.20.20.80">
    <property type="entry name" value="Glycosidases"/>
    <property type="match status" value="3"/>
</dbReference>
<dbReference type="SUPFAM" id="SSF51445">
    <property type="entry name" value="(Trans)glycosidases"/>
    <property type="match status" value="3"/>
</dbReference>
<reference evidence="7 8" key="1">
    <citation type="submission" date="2013-09" db="EMBL/GenBank/DDBJ databases">
        <title>Corchorus capsularis genome sequencing.</title>
        <authorList>
            <person name="Alam M."/>
            <person name="Haque M.S."/>
            <person name="Islam M.S."/>
            <person name="Emdad E.M."/>
            <person name="Islam M.M."/>
            <person name="Ahmed B."/>
            <person name="Halim A."/>
            <person name="Hossen Q.M.M."/>
            <person name="Hossain M.Z."/>
            <person name="Ahmed R."/>
            <person name="Khan M.M."/>
            <person name="Islam R."/>
            <person name="Rashid M.M."/>
            <person name="Khan S.A."/>
            <person name="Rahman M.S."/>
            <person name="Alam M."/>
        </authorList>
    </citation>
    <scope>NUCLEOTIDE SEQUENCE [LARGE SCALE GENOMIC DNA]</scope>
    <source>
        <strain evidence="8">cv. CVL-1</strain>
        <tissue evidence="7">Whole seedling</tissue>
    </source>
</reference>
<keyword evidence="2 7" id="KW-0378">Hydrolase</keyword>
<dbReference type="GO" id="GO:0031176">
    <property type="term" value="F:endo-1,4-beta-xylanase activity"/>
    <property type="evidence" value="ECO:0007669"/>
    <property type="project" value="UniProtKB-ARBA"/>
</dbReference>
<keyword evidence="4" id="KW-0624">Polysaccharide degradation</keyword>
<dbReference type="OMA" id="QFIHWDV"/>
<feature type="domain" description="GH10" evidence="6">
    <location>
        <begin position="1389"/>
        <end position="1686"/>
    </location>
</feature>
<feature type="transmembrane region" description="Helical" evidence="5">
    <location>
        <begin position="79"/>
        <end position="99"/>
    </location>
</feature>
<dbReference type="PROSITE" id="PS51760">
    <property type="entry name" value="GH10_2"/>
    <property type="match status" value="2"/>
</dbReference>
<comment type="similarity">
    <text evidence="1">Belongs to the glycosyl hydrolase 10 (cellulase F) family.</text>
</comment>
<feature type="domain" description="GH10" evidence="6">
    <location>
        <begin position="675"/>
        <end position="971"/>
    </location>
</feature>
<dbReference type="Gene3D" id="2.60.120.260">
    <property type="entry name" value="Galactose-binding domain-like"/>
    <property type="match status" value="2"/>
</dbReference>
<evidence type="ECO:0000256" key="2">
    <source>
        <dbReference type="ARBA" id="ARBA00022801"/>
    </source>
</evidence>
<dbReference type="InterPro" id="IPR010658">
    <property type="entry name" value="Nodulin-like"/>
</dbReference>
<keyword evidence="5" id="KW-0472">Membrane</keyword>
<dbReference type="Pfam" id="PF06813">
    <property type="entry name" value="Nodulin-like"/>
    <property type="match status" value="1"/>
</dbReference>
<evidence type="ECO:0000256" key="1">
    <source>
        <dbReference type="ARBA" id="ARBA00007495"/>
    </source>
</evidence>
<evidence type="ECO:0000256" key="3">
    <source>
        <dbReference type="ARBA" id="ARBA00023277"/>
    </source>
</evidence>